<dbReference type="PANTHER" id="PTHR22916:SF3">
    <property type="entry name" value="UDP-GLCNAC:BETAGAL BETA-1,3-N-ACETYLGLUCOSAMINYLTRANSFERASE-LIKE PROTEIN 1"/>
    <property type="match status" value="1"/>
</dbReference>
<keyword evidence="3" id="KW-1185">Reference proteome</keyword>
<dbReference type="EMBL" id="LNAM01000219">
    <property type="protein sequence ID" value="KSV57502.1"/>
    <property type="molecule type" value="Genomic_DNA"/>
</dbReference>
<dbReference type="Pfam" id="PF00535">
    <property type="entry name" value="Glycos_transf_2"/>
    <property type="match status" value="1"/>
</dbReference>
<evidence type="ECO:0000313" key="3">
    <source>
        <dbReference type="Proteomes" id="UP000054874"/>
    </source>
</evidence>
<reference evidence="2 3" key="1">
    <citation type="submission" date="2015-11" db="EMBL/GenBank/DDBJ databases">
        <title>Butyribacter intestini gen. nov., sp. nov., a butyric acid-producing bacterium of the family Lachnospiraceae isolated from the human faeces.</title>
        <authorList>
            <person name="Zou Y."/>
            <person name="Xue W."/>
            <person name="Luo G."/>
            <person name="Lv M."/>
        </authorList>
    </citation>
    <scope>NUCLEOTIDE SEQUENCE [LARGE SCALE GENOMIC DNA]</scope>
    <source>
        <strain evidence="2 3">ACET-33324</strain>
    </source>
</reference>
<comment type="caution">
    <text evidence="2">The sequence shown here is derived from an EMBL/GenBank/DDBJ whole genome shotgun (WGS) entry which is preliminary data.</text>
</comment>
<dbReference type="STRING" id="290052.ASU35_04815"/>
<accession>A0A0V8QAQ9</accession>
<organism evidence="2 3">
    <name type="scientific">Acetivibrio ethanolgignens</name>
    <dbReference type="NCBI Taxonomy" id="290052"/>
    <lineage>
        <taxon>Bacteria</taxon>
        <taxon>Bacillati</taxon>
        <taxon>Bacillota</taxon>
        <taxon>Clostridia</taxon>
        <taxon>Eubacteriales</taxon>
        <taxon>Oscillospiraceae</taxon>
        <taxon>Acetivibrio</taxon>
    </lineage>
</organism>
<dbReference type="RefSeq" id="WP_058354313.1">
    <property type="nucleotide sequence ID" value="NZ_CABMMD010000219.1"/>
</dbReference>
<dbReference type="Proteomes" id="UP000054874">
    <property type="component" value="Unassembled WGS sequence"/>
</dbReference>
<gene>
    <name evidence="2" type="ORF">ASU35_04815</name>
</gene>
<dbReference type="CDD" id="cd00105">
    <property type="entry name" value="KH-I"/>
    <property type="match status" value="1"/>
</dbReference>
<name>A0A0V8QAQ9_9FIRM</name>
<protein>
    <recommendedName>
        <fullName evidence="1">Glycosyltransferase 2-like domain-containing protein</fullName>
    </recommendedName>
</protein>
<dbReference type="Gene3D" id="3.90.550.10">
    <property type="entry name" value="Spore Coat Polysaccharide Biosynthesis Protein SpsA, Chain A"/>
    <property type="match status" value="1"/>
</dbReference>
<dbReference type="AlphaFoldDB" id="A0A0V8QAQ9"/>
<dbReference type="GO" id="GO:0016758">
    <property type="term" value="F:hexosyltransferase activity"/>
    <property type="evidence" value="ECO:0007669"/>
    <property type="project" value="UniProtKB-ARBA"/>
</dbReference>
<sequence length="330" mass="38642">MAQPLLSICIPTYNRIKHIRRLVSFLESELKDVDTRLIEVIISNNHSDDGTFEYLDSLKEKYDWLFISHNKHNIGGFKNMQKLIYMAKGIYLWIPGDDDYLKKGTIGKLLRIIQEESPTYIYMSRRNINEETKEITIQGKKYCIEYNKKIKVTHNQLVTLLVDNYTDLKFQTSSVFLTENCKRYDNEANYMDKNAKEACHSLYKTVRSMQEGAAYFISEVLILSGDQTTWSDRCIDYGAVADYKFSNYLLSFGFTKSESREIGNFQLARDLVTCFHSKELMDKWKEYEKPGNGTQLYVAFIVLCLKKIRRKFFKLQCIIDEPIDKSCFGL</sequence>
<dbReference type="OrthoDB" id="7665907at2"/>
<feature type="domain" description="Glycosyltransferase 2-like" evidence="1">
    <location>
        <begin position="7"/>
        <end position="140"/>
    </location>
</feature>
<dbReference type="InterPro" id="IPR001173">
    <property type="entry name" value="Glyco_trans_2-like"/>
</dbReference>
<evidence type="ECO:0000313" key="2">
    <source>
        <dbReference type="EMBL" id="KSV57502.1"/>
    </source>
</evidence>
<dbReference type="PANTHER" id="PTHR22916">
    <property type="entry name" value="GLYCOSYLTRANSFERASE"/>
    <property type="match status" value="1"/>
</dbReference>
<proteinExistence type="predicted"/>
<dbReference type="SUPFAM" id="SSF53448">
    <property type="entry name" value="Nucleotide-diphospho-sugar transferases"/>
    <property type="match status" value="1"/>
</dbReference>
<evidence type="ECO:0000259" key="1">
    <source>
        <dbReference type="Pfam" id="PF00535"/>
    </source>
</evidence>
<dbReference type="CDD" id="cd00761">
    <property type="entry name" value="Glyco_tranf_GTA_type"/>
    <property type="match status" value="1"/>
</dbReference>
<dbReference type="InterPro" id="IPR029044">
    <property type="entry name" value="Nucleotide-diphossugar_trans"/>
</dbReference>